<dbReference type="InterPro" id="IPR037049">
    <property type="entry name" value="DUF1214_C_sf"/>
</dbReference>
<dbReference type="PANTHER" id="PTHR36509:SF3">
    <property type="entry name" value="SIGNAL PEPTIDE PROTEIN"/>
    <property type="match status" value="1"/>
</dbReference>
<dbReference type="Gene3D" id="2.60.120.600">
    <property type="entry name" value="Domain of unknown function DUF1214, C-terminal domain"/>
    <property type="match status" value="1"/>
</dbReference>
<dbReference type="SUPFAM" id="SSF160935">
    <property type="entry name" value="VPA0735-like"/>
    <property type="match status" value="1"/>
</dbReference>
<protein>
    <submittedName>
        <fullName evidence="3">DUF1214 domain-containing protein</fullName>
    </submittedName>
</protein>
<gene>
    <name evidence="3" type="ORF">GE115_12545</name>
</gene>
<dbReference type="AlphaFoldDB" id="A0A6I2F8M3"/>
<evidence type="ECO:0000313" key="3">
    <source>
        <dbReference type="EMBL" id="MRG60691.1"/>
    </source>
</evidence>
<feature type="domain" description="DUF1214" evidence="1">
    <location>
        <begin position="352"/>
        <end position="457"/>
    </location>
</feature>
<dbReference type="Proteomes" id="UP000431080">
    <property type="component" value="Unassembled WGS sequence"/>
</dbReference>
<sequence>MAISDRTAPAHPESVESRIGALHYDVGCPTPDTSQRLFDEMDFQRAVQAYLWAYPAVSFESIRSVAKNDLGMEPFDLGIADNFVDPRSLWLTANDTTIYAFVNFDLSQGPVVIEIPPGAIVGLVDDFWQRSLVDVGLPGPDAGKGGKFLLLPPDASDDAHDGYYTVHAHMHDHNMLVRGIIVDGDIPDAVQRIRNVRIYSWSEREHPTPNRFVSISGARIDTRPPGGLEFWRRLSRVIDNNPVQEHDRFHMAMLKPLGIEKGKPFQPDDRQTRILEEAAELGDAMARNVMYENSQRMSGATAFPGTRWDWVILVTPRQEAENYSQLDERLQYTYGAIYLSPGIGKMRPGPGATYLQAFRDSAGNHFDGAKAYRLHIPANPPAAAFWSLTLYDTATRSMLQNPTNDAARSGYDDLAVNEDGSIDLFLSPEPGTGPTSNWIETVPGRGFYPMFRLYSPTSPLFDGAWTLPDVEPA</sequence>
<reference evidence="3 4" key="1">
    <citation type="submission" date="2019-10" db="EMBL/GenBank/DDBJ databases">
        <authorList>
            <person name="Nie G."/>
            <person name="Ming H."/>
            <person name="Yi B."/>
        </authorList>
    </citation>
    <scope>NUCLEOTIDE SEQUENCE [LARGE SCALE GENOMIC DNA]</scope>
    <source>
        <strain evidence="3 4">CFH 90414</strain>
    </source>
</reference>
<feature type="domain" description="DUF1254" evidence="2">
    <location>
        <begin position="82"/>
        <end position="199"/>
    </location>
</feature>
<dbReference type="RefSeq" id="WP_153685136.1">
    <property type="nucleotide sequence ID" value="NZ_WJIF01000007.1"/>
</dbReference>
<dbReference type="Gene3D" id="1.10.3360.10">
    <property type="entry name" value="VPA0735-like domain"/>
    <property type="match status" value="1"/>
</dbReference>
<proteinExistence type="predicted"/>
<dbReference type="InterPro" id="IPR037050">
    <property type="entry name" value="DUF1254_sf"/>
</dbReference>
<evidence type="ECO:0000259" key="2">
    <source>
        <dbReference type="Pfam" id="PF06863"/>
    </source>
</evidence>
<evidence type="ECO:0000259" key="1">
    <source>
        <dbReference type="Pfam" id="PF06742"/>
    </source>
</evidence>
<organism evidence="3 4">
    <name type="scientific">Agromyces agglutinans</name>
    <dbReference type="NCBI Taxonomy" id="2662258"/>
    <lineage>
        <taxon>Bacteria</taxon>
        <taxon>Bacillati</taxon>
        <taxon>Actinomycetota</taxon>
        <taxon>Actinomycetes</taxon>
        <taxon>Micrococcales</taxon>
        <taxon>Microbacteriaceae</taxon>
        <taxon>Agromyces</taxon>
    </lineage>
</organism>
<dbReference type="EMBL" id="WJIF01000007">
    <property type="protein sequence ID" value="MRG60691.1"/>
    <property type="molecule type" value="Genomic_DNA"/>
</dbReference>
<evidence type="ECO:0000313" key="4">
    <source>
        <dbReference type="Proteomes" id="UP000431080"/>
    </source>
</evidence>
<dbReference type="InterPro" id="IPR010621">
    <property type="entry name" value="DUF1214"/>
</dbReference>
<dbReference type="Pfam" id="PF06742">
    <property type="entry name" value="DUF1214"/>
    <property type="match status" value="1"/>
</dbReference>
<keyword evidence="4" id="KW-1185">Reference proteome</keyword>
<dbReference type="Pfam" id="PF06863">
    <property type="entry name" value="DUF1254"/>
    <property type="match status" value="1"/>
</dbReference>
<dbReference type="InterPro" id="IPR010679">
    <property type="entry name" value="DUF1254"/>
</dbReference>
<dbReference type="PANTHER" id="PTHR36509">
    <property type="entry name" value="BLL3101 PROTEIN"/>
    <property type="match status" value="1"/>
</dbReference>
<comment type="caution">
    <text evidence="3">The sequence shown here is derived from an EMBL/GenBank/DDBJ whole genome shotgun (WGS) entry which is preliminary data.</text>
</comment>
<accession>A0A6I2F8M3</accession>
<dbReference type="Gene3D" id="2.60.40.1610">
    <property type="entry name" value="Domain of unknown function DUF1254"/>
    <property type="match status" value="1"/>
</dbReference>
<name>A0A6I2F8M3_9MICO</name>